<dbReference type="SUPFAM" id="SSF75005">
    <property type="entry name" value="Arabinanase/levansucrase/invertase"/>
    <property type="match status" value="1"/>
</dbReference>
<evidence type="ECO:0000256" key="2">
    <source>
        <dbReference type="ARBA" id="ARBA00009902"/>
    </source>
</evidence>
<reference evidence="12" key="1">
    <citation type="journal article" date="2021" name="PeerJ">
        <title>Extensive microbial diversity within the chicken gut microbiome revealed by metagenomics and culture.</title>
        <authorList>
            <person name="Gilroy R."/>
            <person name="Ravi A."/>
            <person name="Getino M."/>
            <person name="Pursley I."/>
            <person name="Horton D.L."/>
            <person name="Alikhan N.F."/>
            <person name="Baker D."/>
            <person name="Gharbi K."/>
            <person name="Hall N."/>
            <person name="Watson M."/>
            <person name="Adriaenssens E.M."/>
            <person name="Foster-Nyarko E."/>
            <person name="Jarju S."/>
            <person name="Secka A."/>
            <person name="Antonio M."/>
            <person name="Oren A."/>
            <person name="Chaudhuri R.R."/>
            <person name="La Ragione R."/>
            <person name="Hildebrand F."/>
            <person name="Pallen M.J."/>
        </authorList>
    </citation>
    <scope>NUCLEOTIDE SEQUENCE</scope>
    <source>
        <strain evidence="12">USAMLcec3-2134</strain>
    </source>
</reference>
<dbReference type="InterPro" id="IPR013320">
    <property type="entry name" value="ConA-like_dom_sf"/>
</dbReference>
<dbReference type="InterPro" id="IPR023296">
    <property type="entry name" value="Glyco_hydro_beta-prop_sf"/>
</dbReference>
<evidence type="ECO:0000256" key="6">
    <source>
        <dbReference type="ARBA" id="ARBA00023295"/>
    </source>
</evidence>
<evidence type="ECO:0000256" key="9">
    <source>
        <dbReference type="RuleBase" id="RU365015"/>
    </source>
</evidence>
<dbReference type="NCBIfam" id="TIGR01322">
    <property type="entry name" value="scrB_fam"/>
    <property type="match status" value="1"/>
</dbReference>
<accession>A0A9D2SBQ4</accession>
<comment type="function">
    <text evidence="9">Enables the bacterium to metabolize sucrose as a sole carbon source.</text>
</comment>
<protein>
    <recommendedName>
        <fullName evidence="4 8">Sucrose-6-phosphate hydrolase</fullName>
        <ecNumber evidence="3 8">3.2.1.26</ecNumber>
    </recommendedName>
    <alternativeName>
        <fullName evidence="7 9">Invertase</fullName>
    </alternativeName>
</protein>
<evidence type="ECO:0000256" key="7">
    <source>
        <dbReference type="ARBA" id="ARBA00033367"/>
    </source>
</evidence>
<comment type="similarity">
    <text evidence="2 8">Belongs to the glycosyl hydrolase 32 family.</text>
</comment>
<feature type="domain" description="Glycosyl hydrolase family 32 C-terminal" evidence="11">
    <location>
        <begin position="388"/>
        <end position="467"/>
    </location>
</feature>
<dbReference type="AlphaFoldDB" id="A0A9D2SBQ4"/>
<dbReference type="GO" id="GO:0005737">
    <property type="term" value="C:cytoplasm"/>
    <property type="evidence" value="ECO:0007669"/>
    <property type="project" value="UniProtKB-SubCell"/>
</dbReference>
<comment type="catalytic activity">
    <reaction evidence="8">
        <text>Hydrolysis of terminal non-reducing beta-D-fructofuranoside residues in beta-D-fructofuranosides.</text>
        <dbReference type="EC" id="3.2.1.26"/>
    </reaction>
</comment>
<dbReference type="Pfam" id="PF08244">
    <property type="entry name" value="Glyco_hydro_32C"/>
    <property type="match status" value="1"/>
</dbReference>
<evidence type="ECO:0000313" key="12">
    <source>
        <dbReference type="EMBL" id="HJB89914.1"/>
    </source>
</evidence>
<evidence type="ECO:0000259" key="11">
    <source>
        <dbReference type="Pfam" id="PF08244"/>
    </source>
</evidence>
<dbReference type="CDD" id="cd18623">
    <property type="entry name" value="GH32_ScrB-like"/>
    <property type="match status" value="1"/>
</dbReference>
<feature type="domain" description="Glycosyl hydrolase family 32 N-terminal" evidence="10">
    <location>
        <begin position="33"/>
        <end position="343"/>
    </location>
</feature>
<comment type="subcellular location">
    <subcellularLocation>
        <location evidence="9">Cytoplasm</location>
    </subcellularLocation>
</comment>
<evidence type="ECO:0000256" key="3">
    <source>
        <dbReference type="ARBA" id="ARBA00012758"/>
    </source>
</evidence>
<sequence>MNEKGMDLVEAIRREEEARFPMVKEDPWRLRFHLMPPVGWLNDPNGLCQADGIYHVFFQYAPFDPEGGTKVWGHYESADLLNWRYCGTPLVTDEPFDRDGVYSGCAWAQEDGISLFYTGNVKHRGDYDYILSGREAVVAAARSRDGIRFEKNPRPLLTQKDFPESYTLHVRDPKICRRDQVYYMVLGGRKKSGAGAALLYESQDLERWSLKRELETETPFGYMWECPDLFETGGGWFLSVSPQGLVRGKYESQNVYTAGWFSVKGDFRGNCRLEGFTEWDKGFDFYAPQTFRDESGRTILIGWAGLPDIRDEYENPTAQRGWQHALTVPRQISEKDGELLSFPVREIDLLRKDGRELTGRTQFAAPEAFDLEIDLEEGADFLSVSIAEGLTFRYNGRETELSFQRGGENAGFSGIGRGRGTRRALTSGLRSVRILADTSMVEIFLDRGRQVFTARYYPEGEGRTVRVSGSVRRMTCWDMDAMRVDYGGMDGTEI</sequence>
<dbReference type="PROSITE" id="PS00609">
    <property type="entry name" value="GLYCOSYL_HYDROL_F32"/>
    <property type="match status" value="1"/>
</dbReference>
<keyword evidence="9" id="KW-0119">Carbohydrate metabolism</keyword>
<dbReference type="GO" id="GO:0005975">
    <property type="term" value="P:carbohydrate metabolic process"/>
    <property type="evidence" value="ECO:0007669"/>
    <property type="project" value="InterPro"/>
</dbReference>
<evidence type="ECO:0000259" key="10">
    <source>
        <dbReference type="Pfam" id="PF00251"/>
    </source>
</evidence>
<keyword evidence="6 8" id="KW-0326">Glycosidase</keyword>
<proteinExistence type="inferred from homology"/>
<dbReference type="Gene3D" id="2.60.120.560">
    <property type="entry name" value="Exo-inulinase, domain 1"/>
    <property type="match status" value="1"/>
</dbReference>
<dbReference type="InterPro" id="IPR051214">
    <property type="entry name" value="GH32_Enzymes"/>
</dbReference>
<dbReference type="GO" id="GO:0004564">
    <property type="term" value="F:beta-fructofuranosidase activity"/>
    <property type="evidence" value="ECO:0007669"/>
    <property type="project" value="UniProtKB-EC"/>
</dbReference>
<evidence type="ECO:0000256" key="4">
    <source>
        <dbReference type="ARBA" id="ARBA00019623"/>
    </source>
</evidence>
<dbReference type="InterPro" id="IPR013189">
    <property type="entry name" value="Glyco_hydro_32_C"/>
</dbReference>
<keyword evidence="5 8" id="KW-0378">Hydrolase</keyword>
<evidence type="ECO:0000313" key="13">
    <source>
        <dbReference type="Proteomes" id="UP000886883"/>
    </source>
</evidence>
<dbReference type="InterPro" id="IPR006232">
    <property type="entry name" value="Suc6P_hydrolase"/>
</dbReference>
<dbReference type="PANTHER" id="PTHR43101:SF1">
    <property type="entry name" value="BETA-FRUCTOSIDASE"/>
    <property type="match status" value="1"/>
</dbReference>
<gene>
    <name evidence="12" type="ORF">H9763_00405</name>
</gene>
<evidence type="ECO:0000256" key="1">
    <source>
        <dbReference type="ARBA" id="ARBA00004914"/>
    </source>
</evidence>
<dbReference type="EC" id="3.2.1.26" evidence="3 8"/>
<dbReference type="Gene3D" id="2.115.10.20">
    <property type="entry name" value="Glycosyl hydrolase domain, family 43"/>
    <property type="match status" value="1"/>
</dbReference>
<keyword evidence="9" id="KW-0963">Cytoplasm</keyword>
<name>A0A9D2SBQ4_9FIRM</name>
<dbReference type="SUPFAM" id="SSF49899">
    <property type="entry name" value="Concanavalin A-like lectins/glucanases"/>
    <property type="match status" value="1"/>
</dbReference>
<dbReference type="InterPro" id="IPR013148">
    <property type="entry name" value="Glyco_hydro_32_N"/>
</dbReference>
<dbReference type="InterPro" id="IPR001362">
    <property type="entry name" value="Glyco_hydro_32"/>
</dbReference>
<dbReference type="Proteomes" id="UP000886883">
    <property type="component" value="Unassembled WGS sequence"/>
</dbReference>
<dbReference type="Pfam" id="PF00251">
    <property type="entry name" value="Glyco_hydro_32N"/>
    <property type="match status" value="1"/>
</dbReference>
<dbReference type="PANTHER" id="PTHR43101">
    <property type="entry name" value="BETA-FRUCTOSIDASE"/>
    <property type="match status" value="1"/>
</dbReference>
<evidence type="ECO:0000256" key="8">
    <source>
        <dbReference type="RuleBase" id="RU362110"/>
    </source>
</evidence>
<evidence type="ECO:0000256" key="5">
    <source>
        <dbReference type="ARBA" id="ARBA00022801"/>
    </source>
</evidence>
<organism evidence="12 13">
    <name type="scientific">Candidatus Eisenbergiella merdigallinarum</name>
    <dbReference type="NCBI Taxonomy" id="2838552"/>
    <lineage>
        <taxon>Bacteria</taxon>
        <taxon>Bacillati</taxon>
        <taxon>Bacillota</taxon>
        <taxon>Clostridia</taxon>
        <taxon>Lachnospirales</taxon>
        <taxon>Lachnospiraceae</taxon>
        <taxon>Eisenbergiella</taxon>
    </lineage>
</organism>
<dbReference type="InterPro" id="IPR018053">
    <property type="entry name" value="Glyco_hydro_32_AS"/>
</dbReference>
<dbReference type="SMART" id="SM00640">
    <property type="entry name" value="Glyco_32"/>
    <property type="match status" value="1"/>
</dbReference>
<comment type="caution">
    <text evidence="12">The sequence shown here is derived from an EMBL/GenBank/DDBJ whole genome shotgun (WGS) entry which is preliminary data.</text>
</comment>
<dbReference type="EMBL" id="DWXE01000001">
    <property type="protein sequence ID" value="HJB89914.1"/>
    <property type="molecule type" value="Genomic_DNA"/>
</dbReference>
<reference evidence="12" key="2">
    <citation type="submission" date="2021-04" db="EMBL/GenBank/DDBJ databases">
        <authorList>
            <person name="Gilroy R."/>
        </authorList>
    </citation>
    <scope>NUCLEOTIDE SEQUENCE</scope>
    <source>
        <strain evidence="12">USAMLcec3-2134</strain>
    </source>
</reference>
<comment type="pathway">
    <text evidence="1 9">Glycan biosynthesis; sucrose metabolism.</text>
</comment>